<protein>
    <submittedName>
        <fullName evidence="1">Uncharacterized protein</fullName>
    </submittedName>
</protein>
<evidence type="ECO:0000313" key="2">
    <source>
        <dbReference type="Proteomes" id="UP000317648"/>
    </source>
</evidence>
<sequence>MTHLPLPANLTDSIPHSLLGDAERWWGGLDEADRDELALLCDSRKDIFLFETFSADDGPRVTGGKFLPHDNAFGIDDWGADYFQHLLDHPELMIVYDRELRTFHIGCSRHSDARRCFVEGRVPADFPCPFHADACLMHKLRGDRKAVKLQPLTQEIA</sequence>
<gene>
    <name evidence="1" type="ORF">Pla8534_14100</name>
</gene>
<name>A0A518DP68_9BACT</name>
<dbReference type="KEGG" id="lcre:Pla8534_14100"/>
<dbReference type="OrthoDB" id="280837at2"/>
<proteinExistence type="predicted"/>
<dbReference type="RefSeq" id="WP_145050646.1">
    <property type="nucleotide sequence ID" value="NZ_CP036433.1"/>
</dbReference>
<dbReference type="Proteomes" id="UP000317648">
    <property type="component" value="Chromosome"/>
</dbReference>
<evidence type="ECO:0000313" key="1">
    <source>
        <dbReference type="EMBL" id="QDU93630.1"/>
    </source>
</evidence>
<accession>A0A518DP68</accession>
<dbReference type="EMBL" id="CP036433">
    <property type="protein sequence ID" value="QDU93630.1"/>
    <property type="molecule type" value="Genomic_DNA"/>
</dbReference>
<reference evidence="1 2" key="1">
    <citation type="submission" date="2019-02" db="EMBL/GenBank/DDBJ databases">
        <title>Deep-cultivation of Planctomycetes and their phenomic and genomic characterization uncovers novel biology.</title>
        <authorList>
            <person name="Wiegand S."/>
            <person name="Jogler M."/>
            <person name="Boedeker C."/>
            <person name="Pinto D."/>
            <person name="Vollmers J."/>
            <person name="Rivas-Marin E."/>
            <person name="Kohn T."/>
            <person name="Peeters S.H."/>
            <person name="Heuer A."/>
            <person name="Rast P."/>
            <person name="Oberbeckmann S."/>
            <person name="Bunk B."/>
            <person name="Jeske O."/>
            <person name="Meyerdierks A."/>
            <person name="Storesund J.E."/>
            <person name="Kallscheuer N."/>
            <person name="Luecker S."/>
            <person name="Lage O.M."/>
            <person name="Pohl T."/>
            <person name="Merkel B.J."/>
            <person name="Hornburger P."/>
            <person name="Mueller R.-W."/>
            <person name="Bruemmer F."/>
            <person name="Labrenz M."/>
            <person name="Spormann A.M."/>
            <person name="Op den Camp H."/>
            <person name="Overmann J."/>
            <person name="Amann R."/>
            <person name="Jetten M.S.M."/>
            <person name="Mascher T."/>
            <person name="Medema M.H."/>
            <person name="Devos D.P."/>
            <person name="Kaster A.-K."/>
            <person name="Ovreas L."/>
            <person name="Rohde M."/>
            <person name="Galperin M.Y."/>
            <person name="Jogler C."/>
        </authorList>
    </citation>
    <scope>NUCLEOTIDE SEQUENCE [LARGE SCALE GENOMIC DNA]</scope>
    <source>
        <strain evidence="1 2">Pla85_3_4</strain>
    </source>
</reference>
<dbReference type="AlphaFoldDB" id="A0A518DP68"/>
<keyword evidence="2" id="KW-1185">Reference proteome</keyword>
<organism evidence="1 2">
    <name type="scientific">Lignipirellula cremea</name>
    <dbReference type="NCBI Taxonomy" id="2528010"/>
    <lineage>
        <taxon>Bacteria</taxon>
        <taxon>Pseudomonadati</taxon>
        <taxon>Planctomycetota</taxon>
        <taxon>Planctomycetia</taxon>
        <taxon>Pirellulales</taxon>
        <taxon>Pirellulaceae</taxon>
        <taxon>Lignipirellula</taxon>
    </lineage>
</organism>